<evidence type="ECO:0000256" key="4">
    <source>
        <dbReference type="SAM" id="SignalP"/>
    </source>
</evidence>
<protein>
    <recommendedName>
        <fullName evidence="2">Curli production assembly/transport component CsgF</fullName>
    </recommendedName>
</protein>
<dbReference type="InterPro" id="IPR018893">
    <property type="entry name" value="T8SS_CsgF"/>
</dbReference>
<accession>A0A2T0WNW5</accession>
<feature type="chain" id="PRO_5015715397" description="Curli production assembly/transport component CsgF" evidence="4">
    <location>
        <begin position="19"/>
        <end position="134"/>
    </location>
</feature>
<name>A0A2T0WNW5_9RHOB</name>
<evidence type="ECO:0000256" key="1">
    <source>
        <dbReference type="ARBA" id="ARBA00003989"/>
    </source>
</evidence>
<reference evidence="5 6" key="1">
    <citation type="submission" date="2018-03" db="EMBL/GenBank/DDBJ databases">
        <title>Genomic Encyclopedia of Archaeal and Bacterial Type Strains, Phase II (KMG-II): from individual species to whole genera.</title>
        <authorList>
            <person name="Goeker M."/>
        </authorList>
    </citation>
    <scope>NUCLEOTIDE SEQUENCE [LARGE SCALE GENOMIC DNA]</scope>
    <source>
        <strain evidence="5 6">DSM 100212</strain>
    </source>
</reference>
<dbReference type="Proteomes" id="UP000238392">
    <property type="component" value="Unassembled WGS sequence"/>
</dbReference>
<keyword evidence="3 4" id="KW-0732">Signal</keyword>
<keyword evidence="6" id="KW-1185">Reference proteome</keyword>
<dbReference type="AlphaFoldDB" id="A0A2T0WNW5"/>
<dbReference type="Pfam" id="PF10614">
    <property type="entry name" value="CsgF"/>
    <property type="match status" value="1"/>
</dbReference>
<dbReference type="EMBL" id="PVTQ01000008">
    <property type="protein sequence ID" value="PRY88214.1"/>
    <property type="molecule type" value="Genomic_DNA"/>
</dbReference>
<sequence>MKRLLCLAILAFPFSAQASDLRFNFDLPAFGGNGMNNSYYMTLLESQKQTFEEEEPEQTQLERFREDLERRLLTTLASDITQKIFGSDATPGGSFEIGDLSVNYTTDSNGDVIITLNDGNSTTEIVVPELTDAS</sequence>
<gene>
    <name evidence="5" type="ORF">CLV74_10818</name>
</gene>
<evidence type="ECO:0000313" key="6">
    <source>
        <dbReference type="Proteomes" id="UP000238392"/>
    </source>
</evidence>
<comment type="caution">
    <text evidence="5">The sequence shown here is derived from an EMBL/GenBank/DDBJ whole genome shotgun (WGS) entry which is preliminary data.</text>
</comment>
<evidence type="ECO:0000256" key="3">
    <source>
        <dbReference type="ARBA" id="ARBA00022729"/>
    </source>
</evidence>
<proteinExistence type="predicted"/>
<organism evidence="5 6">
    <name type="scientific">Donghicola tyrosinivorans</name>
    <dbReference type="NCBI Taxonomy" id="1652492"/>
    <lineage>
        <taxon>Bacteria</taxon>
        <taxon>Pseudomonadati</taxon>
        <taxon>Pseudomonadota</taxon>
        <taxon>Alphaproteobacteria</taxon>
        <taxon>Rhodobacterales</taxon>
        <taxon>Roseobacteraceae</taxon>
        <taxon>Donghicola</taxon>
    </lineage>
</organism>
<dbReference type="RefSeq" id="WP_170108037.1">
    <property type="nucleotide sequence ID" value="NZ_PVTQ01000008.1"/>
</dbReference>
<feature type="signal peptide" evidence="4">
    <location>
        <begin position="1"/>
        <end position="18"/>
    </location>
</feature>
<comment type="function">
    <text evidence="1">May be involved in the biogenesis of curli organelles.</text>
</comment>
<evidence type="ECO:0000313" key="5">
    <source>
        <dbReference type="EMBL" id="PRY88214.1"/>
    </source>
</evidence>
<evidence type="ECO:0000256" key="2">
    <source>
        <dbReference type="ARBA" id="ARBA00014031"/>
    </source>
</evidence>